<reference evidence="2" key="1">
    <citation type="journal article" date="2014" name="Int. J. Syst. Evol. Microbiol.">
        <title>Complete genome sequence of Corynebacterium casei LMG S-19264T (=DSM 44701T), isolated from a smear-ripened cheese.</title>
        <authorList>
            <consortium name="US DOE Joint Genome Institute (JGI-PGF)"/>
            <person name="Walter F."/>
            <person name="Albersmeier A."/>
            <person name="Kalinowski J."/>
            <person name="Ruckert C."/>
        </authorList>
    </citation>
    <scope>NUCLEOTIDE SEQUENCE</scope>
    <source>
        <strain evidence="2">CGMCC 1.12214</strain>
    </source>
</reference>
<keyword evidence="1" id="KW-0732">Signal</keyword>
<comment type="caution">
    <text evidence="2">The sequence shown here is derived from an EMBL/GenBank/DDBJ whole genome shotgun (WGS) entry which is preliminary data.</text>
</comment>
<dbReference type="InterPro" id="IPR010466">
    <property type="entry name" value="DUF1058"/>
</dbReference>
<organism evidence="2 3">
    <name type="scientific">Alsobacter metallidurans</name>
    <dbReference type="NCBI Taxonomy" id="340221"/>
    <lineage>
        <taxon>Bacteria</taxon>
        <taxon>Pseudomonadati</taxon>
        <taxon>Pseudomonadota</taxon>
        <taxon>Alphaproteobacteria</taxon>
        <taxon>Hyphomicrobiales</taxon>
        <taxon>Alsobacteraceae</taxon>
        <taxon>Alsobacter</taxon>
    </lineage>
</organism>
<dbReference type="AlphaFoldDB" id="A0A917MHT2"/>
<dbReference type="EMBL" id="BMES01000001">
    <property type="protein sequence ID" value="GGH06334.1"/>
    <property type="molecule type" value="Genomic_DNA"/>
</dbReference>
<evidence type="ECO:0000313" key="2">
    <source>
        <dbReference type="EMBL" id="GGH06334.1"/>
    </source>
</evidence>
<sequence length="182" mass="20111">MRIDFHQSFPRLLLVLALAVASLTVTAPGVRAADGTTAGTASGLPVPRYVSLKSDRVNLREGPSKDHRTTWVFQRAGLPVEITAEAETWRRIRDSDGAEGWVLHSLLSGRRTALVAPWWKQGPLPLFNRPNQKGDLVAQLQPGVLATLKSCDGQWCRVIGQGFDGFMPQDKLWGVYPNERVE</sequence>
<proteinExistence type="predicted"/>
<evidence type="ECO:0000256" key="1">
    <source>
        <dbReference type="SAM" id="SignalP"/>
    </source>
</evidence>
<gene>
    <name evidence="2" type="ORF">GCM10007036_00670</name>
</gene>
<reference evidence="2" key="2">
    <citation type="submission" date="2020-09" db="EMBL/GenBank/DDBJ databases">
        <authorList>
            <person name="Sun Q."/>
            <person name="Zhou Y."/>
        </authorList>
    </citation>
    <scope>NUCLEOTIDE SEQUENCE</scope>
    <source>
        <strain evidence="2">CGMCC 1.12214</strain>
    </source>
</reference>
<dbReference type="RefSeq" id="WP_188515755.1">
    <property type="nucleotide sequence ID" value="NZ_BMES01000001.1"/>
</dbReference>
<protein>
    <recommendedName>
        <fullName evidence="4">SH3-like domain-containing protein</fullName>
    </recommendedName>
</protein>
<dbReference type="Pfam" id="PF06347">
    <property type="entry name" value="SH3_4"/>
    <property type="match status" value="2"/>
</dbReference>
<dbReference type="Gene3D" id="2.30.30.40">
    <property type="entry name" value="SH3 Domains"/>
    <property type="match status" value="1"/>
</dbReference>
<name>A0A917MHT2_9HYPH</name>
<feature type="signal peptide" evidence="1">
    <location>
        <begin position="1"/>
        <end position="27"/>
    </location>
</feature>
<evidence type="ECO:0008006" key="4">
    <source>
        <dbReference type="Google" id="ProtNLM"/>
    </source>
</evidence>
<dbReference type="Proteomes" id="UP000603912">
    <property type="component" value="Unassembled WGS sequence"/>
</dbReference>
<evidence type="ECO:0000313" key="3">
    <source>
        <dbReference type="Proteomes" id="UP000603912"/>
    </source>
</evidence>
<keyword evidence="3" id="KW-1185">Reference proteome</keyword>
<accession>A0A917MHT2</accession>
<feature type="chain" id="PRO_5037517561" description="SH3-like domain-containing protein" evidence="1">
    <location>
        <begin position="28"/>
        <end position="182"/>
    </location>
</feature>